<comment type="caution">
    <text evidence="1">The sequence shown here is derived from an EMBL/GenBank/DDBJ whole genome shotgun (WGS) entry which is preliminary data.</text>
</comment>
<dbReference type="InterPro" id="IPR036249">
    <property type="entry name" value="Thioredoxin-like_sf"/>
</dbReference>
<reference evidence="1 2" key="1">
    <citation type="submission" date="2018-11" db="EMBL/GenBank/DDBJ databases">
        <title>Genomic Encyclopedia of Type Strains, Phase IV (KMG-IV): sequencing the most valuable type-strain genomes for metagenomic binning, comparative biology and taxonomic classification.</title>
        <authorList>
            <person name="Goeker M."/>
        </authorList>
    </citation>
    <scope>NUCLEOTIDE SEQUENCE [LARGE SCALE GENOMIC DNA]</scope>
    <source>
        <strain evidence="1 2">DSM 18090</strain>
    </source>
</reference>
<dbReference type="SUPFAM" id="SSF52833">
    <property type="entry name" value="Thioredoxin-like"/>
    <property type="match status" value="1"/>
</dbReference>
<dbReference type="NCBIfam" id="TIGR04019">
    <property type="entry name" value="B_thiol_YtxJ"/>
    <property type="match status" value="1"/>
</dbReference>
<dbReference type="Proteomes" id="UP000276443">
    <property type="component" value="Unassembled WGS sequence"/>
</dbReference>
<name>A0A3N5BCI1_9BACI</name>
<evidence type="ECO:0000313" key="2">
    <source>
        <dbReference type="Proteomes" id="UP000276443"/>
    </source>
</evidence>
<dbReference type="Gene3D" id="3.40.30.10">
    <property type="entry name" value="Glutaredoxin"/>
    <property type="match status" value="1"/>
</dbReference>
<accession>A0A3N5BCI1</accession>
<protein>
    <submittedName>
        <fullName evidence="1">Bacillithiol system protein YtxJ</fullName>
    </submittedName>
</protein>
<dbReference type="EMBL" id="RKRF01000007">
    <property type="protein sequence ID" value="RPF55324.1"/>
    <property type="molecule type" value="Genomic_DNA"/>
</dbReference>
<evidence type="ECO:0000313" key="1">
    <source>
        <dbReference type="EMBL" id="RPF55324.1"/>
    </source>
</evidence>
<dbReference type="RefSeq" id="WP_342769335.1">
    <property type="nucleotide sequence ID" value="NZ_RKRF01000007.1"/>
</dbReference>
<proteinExistence type="predicted"/>
<sequence length="105" mass="12210">MEILTSKEQFEQVLKDNENLVLLKHSLTCPISADAKGQMEKFEASQAYPTYIIHIQDNRELSNYVAEYFDIKHESPQVFYIENGEVKHHASHWDVTAKKLEKVTT</sequence>
<keyword evidence="2" id="KW-1185">Reference proteome</keyword>
<dbReference type="AlphaFoldDB" id="A0A3N5BCI1"/>
<dbReference type="InterPro" id="IPR022551">
    <property type="entry name" value="BrxC"/>
</dbReference>
<organism evidence="1 2">
    <name type="scientific">Aquisalibacillus elongatus</name>
    <dbReference type="NCBI Taxonomy" id="485577"/>
    <lineage>
        <taxon>Bacteria</taxon>
        <taxon>Bacillati</taxon>
        <taxon>Bacillota</taxon>
        <taxon>Bacilli</taxon>
        <taxon>Bacillales</taxon>
        <taxon>Bacillaceae</taxon>
        <taxon>Aquisalibacillus</taxon>
    </lineage>
</organism>
<gene>
    <name evidence="1" type="ORF">EDC24_0195</name>
</gene>
<dbReference type="Pfam" id="PF11009">
    <property type="entry name" value="BrxC"/>
    <property type="match status" value="1"/>
</dbReference>